<keyword evidence="2" id="KW-0808">Transferase</keyword>
<dbReference type="SUPFAM" id="SSF55874">
    <property type="entry name" value="ATPase domain of HSP90 chaperone/DNA topoisomerase II/histidine kinase"/>
    <property type="match status" value="1"/>
</dbReference>
<keyword evidence="2" id="KW-0723">Serine/threonine-protein kinase</keyword>
<protein>
    <submittedName>
        <fullName evidence="2">Serine/threonine protein kinase</fullName>
    </submittedName>
</protein>
<organism evidence="2 3">
    <name type="scientific">Lentzea pudingi</name>
    <dbReference type="NCBI Taxonomy" id="1789439"/>
    <lineage>
        <taxon>Bacteria</taxon>
        <taxon>Bacillati</taxon>
        <taxon>Actinomycetota</taxon>
        <taxon>Actinomycetes</taxon>
        <taxon>Pseudonocardiales</taxon>
        <taxon>Pseudonocardiaceae</taxon>
        <taxon>Lentzea</taxon>
    </lineage>
</organism>
<accession>A0ABQ2HY74</accession>
<dbReference type="Proteomes" id="UP000597656">
    <property type="component" value="Unassembled WGS sequence"/>
</dbReference>
<dbReference type="InterPro" id="IPR036890">
    <property type="entry name" value="HATPase_C_sf"/>
</dbReference>
<reference evidence="3" key="1">
    <citation type="journal article" date="2019" name="Int. J. Syst. Evol. Microbiol.">
        <title>The Global Catalogue of Microorganisms (GCM) 10K type strain sequencing project: providing services to taxonomists for standard genome sequencing and annotation.</title>
        <authorList>
            <consortium name="The Broad Institute Genomics Platform"/>
            <consortium name="The Broad Institute Genome Sequencing Center for Infectious Disease"/>
            <person name="Wu L."/>
            <person name="Ma J."/>
        </authorList>
    </citation>
    <scope>NUCLEOTIDE SEQUENCE [LARGE SCALE GENOMIC DNA]</scope>
    <source>
        <strain evidence="3">CGMCC 4.7319</strain>
    </source>
</reference>
<feature type="domain" description="Histidine kinase/HSP90-like ATPase" evidence="1">
    <location>
        <begin position="14"/>
        <end position="127"/>
    </location>
</feature>
<dbReference type="InterPro" id="IPR003594">
    <property type="entry name" value="HATPase_dom"/>
</dbReference>
<dbReference type="GO" id="GO:0004674">
    <property type="term" value="F:protein serine/threonine kinase activity"/>
    <property type="evidence" value="ECO:0007669"/>
    <property type="project" value="UniProtKB-KW"/>
</dbReference>
<dbReference type="Pfam" id="PF13581">
    <property type="entry name" value="HATPase_c_2"/>
    <property type="match status" value="1"/>
</dbReference>
<evidence type="ECO:0000259" key="1">
    <source>
        <dbReference type="Pfam" id="PF13581"/>
    </source>
</evidence>
<keyword evidence="3" id="KW-1185">Reference proteome</keyword>
<evidence type="ECO:0000313" key="2">
    <source>
        <dbReference type="EMBL" id="GGM92814.1"/>
    </source>
</evidence>
<dbReference type="Gene3D" id="3.30.565.10">
    <property type="entry name" value="Histidine kinase-like ATPase, C-terminal domain"/>
    <property type="match status" value="1"/>
</dbReference>
<comment type="caution">
    <text evidence="2">The sequence shown here is derived from an EMBL/GenBank/DDBJ whole genome shotgun (WGS) entry which is preliminary data.</text>
</comment>
<proteinExistence type="predicted"/>
<gene>
    <name evidence="2" type="ORF">GCM10011609_32850</name>
</gene>
<evidence type="ECO:0000313" key="3">
    <source>
        <dbReference type="Proteomes" id="UP000597656"/>
    </source>
</evidence>
<sequence length="131" mass="13621">MRTRQVRSGSDLLAARQAVRAAAVEVGFDLVGQTKVVTAASELVRNAYVFGGGGTMDITPVVMSSGRRGLQLDVSDHGPGIFDVEAALVDGFSTGAGLGHGLGGARRLVDEFHIDTEVGRGTTVTVVRWAP</sequence>
<dbReference type="EMBL" id="BMNC01000004">
    <property type="protein sequence ID" value="GGM92814.1"/>
    <property type="molecule type" value="Genomic_DNA"/>
</dbReference>
<name>A0ABQ2HY74_9PSEU</name>
<keyword evidence="2" id="KW-0418">Kinase</keyword>